<feature type="signal peptide" evidence="2">
    <location>
        <begin position="1"/>
        <end position="15"/>
    </location>
</feature>
<reference evidence="5 6" key="1">
    <citation type="submission" date="2020-04" db="EMBL/GenBank/DDBJ databases">
        <title>Perkinsus olseni comparative genomics.</title>
        <authorList>
            <person name="Bogema D.R."/>
        </authorList>
    </citation>
    <scope>NUCLEOTIDE SEQUENCE [LARGE SCALE GENOMIC DNA]</scope>
    <source>
        <strain evidence="3">ATCC PRA-179</strain>
        <strain evidence="4">ATCC PRA-31</strain>
    </source>
</reference>
<feature type="compositionally biased region" description="Polar residues" evidence="1">
    <location>
        <begin position="218"/>
        <end position="227"/>
    </location>
</feature>
<dbReference type="EMBL" id="JABAHT010000437">
    <property type="protein sequence ID" value="KAF4655945.1"/>
    <property type="molecule type" value="Genomic_DNA"/>
</dbReference>
<feature type="chain" id="PRO_5036400582" evidence="2">
    <location>
        <begin position="16"/>
        <end position="409"/>
    </location>
</feature>
<dbReference type="Proteomes" id="UP000570595">
    <property type="component" value="Unassembled WGS sequence"/>
</dbReference>
<keyword evidence="2" id="KW-0732">Signal</keyword>
<proteinExistence type="predicted"/>
<feature type="compositionally biased region" description="Polar residues" evidence="1">
    <location>
        <begin position="177"/>
        <end position="194"/>
    </location>
</feature>
<protein>
    <submittedName>
        <fullName evidence="4">Uncharacterized protein</fullName>
    </submittedName>
</protein>
<comment type="caution">
    <text evidence="4">The sequence shown here is derived from an EMBL/GenBank/DDBJ whole genome shotgun (WGS) entry which is preliminary data.</text>
</comment>
<dbReference type="EMBL" id="JABANN010000144">
    <property type="protein sequence ID" value="KAF4669234.1"/>
    <property type="molecule type" value="Genomic_DNA"/>
</dbReference>
<dbReference type="AlphaFoldDB" id="A0A7J6MCJ0"/>
<accession>A0A7J6MCJ0</accession>
<feature type="compositionally biased region" description="Basic and acidic residues" evidence="1">
    <location>
        <begin position="324"/>
        <end position="342"/>
    </location>
</feature>
<evidence type="ECO:0000256" key="1">
    <source>
        <dbReference type="SAM" id="MobiDB-lite"/>
    </source>
</evidence>
<evidence type="ECO:0000313" key="4">
    <source>
        <dbReference type="EMBL" id="KAF4669234.1"/>
    </source>
</evidence>
<dbReference type="Proteomes" id="UP000572268">
    <property type="component" value="Unassembled WGS sequence"/>
</dbReference>
<dbReference type="OrthoDB" id="459739at2759"/>
<evidence type="ECO:0000256" key="2">
    <source>
        <dbReference type="SAM" id="SignalP"/>
    </source>
</evidence>
<gene>
    <name evidence="4" type="ORF">FOL46_001560</name>
    <name evidence="3" type="ORF">FOZ61_007276</name>
</gene>
<name>A0A7J6MCJ0_PEROL</name>
<feature type="region of interest" description="Disordered" evidence="1">
    <location>
        <begin position="175"/>
        <end position="200"/>
    </location>
</feature>
<sequence length="409" mass="45338">MKLLLCFLSLRFALASQKGGESSESAPSSSDGGESCYYHTKKEPKKIFTKEKVHTHAALGGKLCTLRPEDHRLNFIAAFIHNDSTVTLDTSSCPTKENNDFNLWRCPDSWLLRRVQSKCMILDVKSLHKSKGMGFRTLNSNALPAKSFADVKARSDSSDSLDELDNSLSNSLEWSLGSQSDGSLPPSRDSTPGTPASGDELDKVVSKFIGYMKHRSHPSSPATSPSDESGGEIPMRDTEELGGVKMEKAKRKASKRSSLNSFTHSLPLLETNYDWDDVREAVKKKISAPIPISPPDGLIGEMKKVKKGIKRTRSHSLPKILETTERTHKPRQKISDPEKDTAQEPEIEYLKIDPTNDDACTSVFVYLEYVLRCGVPLYTRVLGHPQIVPAEDTPAYFLRSFCCSILLTS</sequence>
<evidence type="ECO:0000313" key="6">
    <source>
        <dbReference type="Proteomes" id="UP000572268"/>
    </source>
</evidence>
<feature type="region of interest" description="Disordered" evidence="1">
    <location>
        <begin position="324"/>
        <end position="344"/>
    </location>
</feature>
<feature type="region of interest" description="Disordered" evidence="1">
    <location>
        <begin position="214"/>
        <end position="258"/>
    </location>
</feature>
<evidence type="ECO:0000313" key="5">
    <source>
        <dbReference type="Proteomes" id="UP000570595"/>
    </source>
</evidence>
<evidence type="ECO:0000313" key="3">
    <source>
        <dbReference type="EMBL" id="KAF4655945.1"/>
    </source>
</evidence>
<organism evidence="4 6">
    <name type="scientific">Perkinsus olseni</name>
    <name type="common">Perkinsus atlanticus</name>
    <dbReference type="NCBI Taxonomy" id="32597"/>
    <lineage>
        <taxon>Eukaryota</taxon>
        <taxon>Sar</taxon>
        <taxon>Alveolata</taxon>
        <taxon>Perkinsozoa</taxon>
        <taxon>Perkinsea</taxon>
        <taxon>Perkinsida</taxon>
        <taxon>Perkinsidae</taxon>
        <taxon>Perkinsus</taxon>
    </lineage>
</organism>